<dbReference type="PANTHER" id="PTHR42825">
    <property type="entry name" value="AMINO ACID AMINOTRANSFERASE"/>
    <property type="match status" value="1"/>
</dbReference>
<reference evidence="4 5" key="1">
    <citation type="journal article" date="2018" name="Nat. Genet.">
        <title>The Rosa genome provides new insights in the design of modern roses.</title>
        <authorList>
            <person name="Bendahmane M."/>
        </authorList>
    </citation>
    <scope>NUCLEOTIDE SEQUENCE [LARGE SCALE GENOMIC DNA]</scope>
    <source>
        <strain evidence="5">cv. Old Blush</strain>
    </source>
</reference>
<dbReference type="Proteomes" id="UP000238479">
    <property type="component" value="Chromosome 3"/>
</dbReference>
<organism evidence="4 5">
    <name type="scientific">Rosa chinensis</name>
    <name type="common">China rose</name>
    <dbReference type="NCBI Taxonomy" id="74649"/>
    <lineage>
        <taxon>Eukaryota</taxon>
        <taxon>Viridiplantae</taxon>
        <taxon>Streptophyta</taxon>
        <taxon>Embryophyta</taxon>
        <taxon>Tracheophyta</taxon>
        <taxon>Spermatophyta</taxon>
        <taxon>Magnoliopsida</taxon>
        <taxon>eudicotyledons</taxon>
        <taxon>Gunneridae</taxon>
        <taxon>Pentapetalae</taxon>
        <taxon>rosids</taxon>
        <taxon>fabids</taxon>
        <taxon>Rosales</taxon>
        <taxon>Rosaceae</taxon>
        <taxon>Rosoideae</taxon>
        <taxon>Rosoideae incertae sedis</taxon>
        <taxon>Rosa</taxon>
    </lineage>
</organism>
<dbReference type="InterPro" id="IPR036038">
    <property type="entry name" value="Aminotransferase-like"/>
</dbReference>
<name>A0A2P6R7V2_ROSCH</name>
<dbReference type="InterPro" id="IPR043132">
    <property type="entry name" value="BCAT-like_C"/>
</dbReference>
<dbReference type="EMBL" id="PDCK01000041">
    <property type="protein sequence ID" value="PRQ42482.1"/>
    <property type="molecule type" value="Genomic_DNA"/>
</dbReference>
<dbReference type="Gramene" id="PRQ42482">
    <property type="protein sequence ID" value="PRQ42482"/>
    <property type="gene ID" value="RchiOBHm_Chr3g0458121"/>
</dbReference>
<keyword evidence="4" id="KW-0032">Aminotransferase</keyword>
<dbReference type="GO" id="GO:0004084">
    <property type="term" value="F:branched-chain-amino-acid transaminase activity"/>
    <property type="evidence" value="ECO:0007669"/>
    <property type="project" value="InterPro"/>
</dbReference>
<keyword evidence="4" id="KW-0808">Transferase</keyword>
<comment type="caution">
    <text evidence="4">The sequence shown here is derived from an EMBL/GenBank/DDBJ whole genome shotgun (WGS) entry which is preliminary data.</text>
</comment>
<dbReference type="InterPro" id="IPR005786">
    <property type="entry name" value="B_amino_transII"/>
</dbReference>
<comment type="cofactor">
    <cofactor evidence="1">
        <name>pyridoxal 5'-phosphate</name>
        <dbReference type="ChEBI" id="CHEBI:597326"/>
    </cofactor>
</comment>
<comment type="similarity">
    <text evidence="2">Belongs to the class-IV pyridoxal-phosphate-dependent aminotransferase family.</text>
</comment>
<dbReference type="STRING" id="74649.A0A2P6R7V2"/>
<dbReference type="AlphaFoldDB" id="A0A2P6R7V2"/>
<keyword evidence="3" id="KW-0663">Pyridoxal phosphate</keyword>
<dbReference type="GO" id="GO:0009081">
    <property type="term" value="P:branched-chain amino acid metabolic process"/>
    <property type="evidence" value="ECO:0007669"/>
    <property type="project" value="InterPro"/>
</dbReference>
<protein>
    <submittedName>
        <fullName evidence="4">Putative transaminase</fullName>
        <ecNumber evidence="4">2.6.1.-</ecNumber>
    </submittedName>
</protein>
<dbReference type="EC" id="2.6.1.-" evidence="4"/>
<dbReference type="GO" id="GO:0009507">
    <property type="term" value="C:chloroplast"/>
    <property type="evidence" value="ECO:0007669"/>
    <property type="project" value="TreeGrafter"/>
</dbReference>
<evidence type="ECO:0000256" key="1">
    <source>
        <dbReference type="ARBA" id="ARBA00001933"/>
    </source>
</evidence>
<evidence type="ECO:0000313" key="4">
    <source>
        <dbReference type="EMBL" id="PRQ42482.1"/>
    </source>
</evidence>
<keyword evidence="5" id="KW-1185">Reference proteome</keyword>
<gene>
    <name evidence="4" type="ORF">RchiOBHm_Chr3g0458121</name>
</gene>
<dbReference type="PANTHER" id="PTHR42825:SF10">
    <property type="entry name" value="BRANCHED-CHAIN-AMINO-ACID AMINOTRANSFERASE"/>
    <property type="match status" value="1"/>
</dbReference>
<proteinExistence type="inferred from homology"/>
<accession>A0A2P6R7V2</accession>
<evidence type="ECO:0000313" key="5">
    <source>
        <dbReference type="Proteomes" id="UP000238479"/>
    </source>
</evidence>
<sequence>MLFLKKGLYWKLFSKAYIFSLSNGNTLGLEPFNLVVENEVHRAVRGGAGSVNTIGNYALVLKTQVEAKADGFSDVLYLDSVHKRYVEQTSTANIFLVKHCLYDNKMTVLLSSCVSGEEKARVLYCVLEAYIECSQIQTLRSIFGFVLGYRRGLKRSSPVMVLKL</sequence>
<dbReference type="Gene3D" id="3.20.10.10">
    <property type="entry name" value="D-amino Acid Aminotransferase, subunit A, domain 2"/>
    <property type="match status" value="1"/>
</dbReference>
<evidence type="ECO:0000256" key="3">
    <source>
        <dbReference type="ARBA" id="ARBA00022898"/>
    </source>
</evidence>
<evidence type="ECO:0000256" key="2">
    <source>
        <dbReference type="ARBA" id="ARBA00009320"/>
    </source>
</evidence>
<dbReference type="SUPFAM" id="SSF56752">
    <property type="entry name" value="D-aminoacid aminotransferase-like PLP-dependent enzymes"/>
    <property type="match status" value="1"/>
</dbReference>